<evidence type="ECO:0000313" key="1">
    <source>
        <dbReference type="EMBL" id="VVE58908.1"/>
    </source>
</evidence>
<reference evidence="1 2" key="1">
    <citation type="submission" date="2019-08" db="EMBL/GenBank/DDBJ databases">
        <authorList>
            <person name="Peeters C."/>
        </authorList>
    </citation>
    <scope>NUCLEOTIDE SEQUENCE [LARGE SCALE GENOMIC DNA]</scope>
    <source>
        <strain evidence="1 2">LMG 30175</strain>
    </source>
</reference>
<keyword evidence="2" id="KW-1185">Reference proteome</keyword>
<evidence type="ECO:0000313" key="2">
    <source>
        <dbReference type="Proteomes" id="UP000414233"/>
    </source>
</evidence>
<dbReference type="PANTHER" id="PTHR41791">
    <property type="entry name" value="SSL7039 PROTEIN"/>
    <property type="match status" value="1"/>
</dbReference>
<dbReference type="PANTHER" id="PTHR41791:SF1">
    <property type="entry name" value="SSL7039 PROTEIN"/>
    <property type="match status" value="1"/>
</dbReference>
<dbReference type="EMBL" id="CABPRZ010000038">
    <property type="protein sequence ID" value="VVE58908.1"/>
    <property type="molecule type" value="Genomic_DNA"/>
</dbReference>
<name>A0A5E4ZDF9_9BURK</name>
<protein>
    <submittedName>
        <fullName evidence="1">Addiction module antitoxin RelB</fullName>
    </submittedName>
</protein>
<organism evidence="1 2">
    <name type="scientific">Pandoraea terrae</name>
    <dbReference type="NCBI Taxonomy" id="1537710"/>
    <lineage>
        <taxon>Bacteria</taxon>
        <taxon>Pseudomonadati</taxon>
        <taxon>Pseudomonadota</taxon>
        <taxon>Betaproteobacteria</taxon>
        <taxon>Burkholderiales</taxon>
        <taxon>Burkholderiaceae</taxon>
        <taxon>Pandoraea</taxon>
    </lineage>
</organism>
<dbReference type="Proteomes" id="UP000414233">
    <property type="component" value="Unassembled WGS sequence"/>
</dbReference>
<dbReference type="PIRSF" id="PIRSF028744">
    <property type="entry name" value="Addict_mod_HI1419"/>
    <property type="match status" value="1"/>
</dbReference>
<dbReference type="InterPro" id="IPR014056">
    <property type="entry name" value="TypeIITA-like_toxin_pred"/>
</dbReference>
<proteinExistence type="predicted"/>
<sequence length="104" mass="11888">MLHMYTLYRTAEFDTWLSHLKDLKGKAKILARFKRAELGNFGDSEPIGDGLSEMRIDFGPGYRVYYGREGTITYLLICGGDKSTQKADIKRAKEMWATIKKESS</sequence>
<accession>A0A5E4ZDF9</accession>
<dbReference type="AlphaFoldDB" id="A0A5E4ZDF9"/>
<gene>
    <name evidence="1" type="ORF">PTE30175_05330</name>
</gene>
<dbReference type="NCBIfam" id="TIGR02683">
    <property type="entry name" value="upstrm_HI1419"/>
    <property type="match status" value="1"/>
</dbReference>